<evidence type="ECO:0008006" key="5">
    <source>
        <dbReference type="Google" id="ProtNLM"/>
    </source>
</evidence>
<dbReference type="Proteomes" id="UP000593564">
    <property type="component" value="Unassembled WGS sequence"/>
</dbReference>
<organism evidence="3 4">
    <name type="scientific">Camellia sinensis</name>
    <name type="common">Tea plant</name>
    <name type="synonym">Thea sinensis</name>
    <dbReference type="NCBI Taxonomy" id="4442"/>
    <lineage>
        <taxon>Eukaryota</taxon>
        <taxon>Viridiplantae</taxon>
        <taxon>Streptophyta</taxon>
        <taxon>Embryophyta</taxon>
        <taxon>Tracheophyta</taxon>
        <taxon>Spermatophyta</taxon>
        <taxon>Magnoliopsida</taxon>
        <taxon>eudicotyledons</taxon>
        <taxon>Gunneridae</taxon>
        <taxon>Pentapetalae</taxon>
        <taxon>asterids</taxon>
        <taxon>Ericales</taxon>
        <taxon>Theaceae</taxon>
        <taxon>Camellia</taxon>
    </lineage>
</organism>
<keyword evidence="4" id="KW-1185">Reference proteome</keyword>
<proteinExistence type="predicted"/>
<protein>
    <recommendedName>
        <fullName evidence="5">NB-ARC domain-containing protein</fullName>
    </recommendedName>
</protein>
<dbReference type="AlphaFoldDB" id="A0A7J7GLE1"/>
<dbReference type="InterPro" id="IPR050905">
    <property type="entry name" value="Plant_NBS-LRR"/>
</dbReference>
<evidence type="ECO:0000256" key="1">
    <source>
        <dbReference type="ARBA" id="ARBA00022821"/>
    </source>
</evidence>
<sequence length="216" mass="24483">MATGLVGFVGPIVGKIGEFLMAPVGRHFGYLFSYKTEVKNLKEEVEKLDEKRGAMQLSVDEAERNVKVIGPDVKGWLERVDKCSEEAREILKDEVEANKGCLYGWCPNLKLLYSLGRKATNKAKEVAKLHEERKLTEVAYKPPPRIESTSTEGIKVFESRRLITNDVMEALKDDRFHMIAICGMGGVKKMIDLKDIFIIIESQHLHSIYNRTCIHS</sequence>
<evidence type="ECO:0000313" key="3">
    <source>
        <dbReference type="EMBL" id="KAF5940721.1"/>
    </source>
</evidence>
<feature type="coiled-coil region" evidence="2">
    <location>
        <begin position="31"/>
        <end position="65"/>
    </location>
</feature>
<accession>A0A7J7GLE1</accession>
<gene>
    <name evidence="3" type="ORF">HYC85_021888</name>
</gene>
<dbReference type="PANTHER" id="PTHR33463">
    <property type="entry name" value="NB-ARC DOMAIN-CONTAINING PROTEIN-RELATED"/>
    <property type="match status" value="1"/>
</dbReference>
<evidence type="ECO:0000256" key="2">
    <source>
        <dbReference type="SAM" id="Coils"/>
    </source>
</evidence>
<comment type="caution">
    <text evidence="3">The sequence shown here is derived from an EMBL/GenBank/DDBJ whole genome shotgun (WGS) entry which is preliminary data.</text>
</comment>
<dbReference type="EMBL" id="JACBKZ010000010">
    <property type="protein sequence ID" value="KAF5940721.1"/>
    <property type="molecule type" value="Genomic_DNA"/>
</dbReference>
<reference evidence="4" key="1">
    <citation type="journal article" date="2020" name="Nat. Commun.">
        <title>Genome assembly of wild tea tree DASZ reveals pedigree and selection history of tea varieties.</title>
        <authorList>
            <person name="Zhang W."/>
            <person name="Zhang Y."/>
            <person name="Qiu H."/>
            <person name="Guo Y."/>
            <person name="Wan H."/>
            <person name="Zhang X."/>
            <person name="Scossa F."/>
            <person name="Alseekh S."/>
            <person name="Zhang Q."/>
            <person name="Wang P."/>
            <person name="Xu L."/>
            <person name="Schmidt M.H."/>
            <person name="Jia X."/>
            <person name="Li D."/>
            <person name="Zhu A."/>
            <person name="Guo F."/>
            <person name="Chen W."/>
            <person name="Ni D."/>
            <person name="Usadel B."/>
            <person name="Fernie A.R."/>
            <person name="Wen W."/>
        </authorList>
    </citation>
    <scope>NUCLEOTIDE SEQUENCE [LARGE SCALE GENOMIC DNA]</scope>
    <source>
        <strain evidence="4">cv. G240</strain>
    </source>
</reference>
<keyword evidence="1" id="KW-0611">Plant defense</keyword>
<name>A0A7J7GLE1_CAMSI</name>
<keyword evidence="2" id="KW-0175">Coiled coil</keyword>
<reference evidence="3 4" key="2">
    <citation type="submission" date="2020-07" db="EMBL/GenBank/DDBJ databases">
        <title>Genome assembly of wild tea tree DASZ reveals pedigree and selection history of tea varieties.</title>
        <authorList>
            <person name="Zhang W."/>
        </authorList>
    </citation>
    <scope>NUCLEOTIDE SEQUENCE [LARGE SCALE GENOMIC DNA]</scope>
    <source>
        <strain evidence="4">cv. G240</strain>
        <tissue evidence="3">Leaf</tissue>
    </source>
</reference>
<dbReference type="PANTHER" id="PTHR33463:SF198">
    <property type="entry name" value="RPP4C3"/>
    <property type="match status" value="1"/>
</dbReference>
<evidence type="ECO:0000313" key="4">
    <source>
        <dbReference type="Proteomes" id="UP000593564"/>
    </source>
</evidence>